<dbReference type="AlphaFoldDB" id="A0A165YUB1"/>
<dbReference type="EMBL" id="KV417690">
    <property type="protein sequence ID" value="KZP09923.1"/>
    <property type="molecule type" value="Genomic_DNA"/>
</dbReference>
<evidence type="ECO:0000313" key="2">
    <source>
        <dbReference type="Proteomes" id="UP000076532"/>
    </source>
</evidence>
<protein>
    <submittedName>
        <fullName evidence="1">Uncharacterized protein</fullName>
    </submittedName>
</protein>
<dbReference type="Proteomes" id="UP000076532">
    <property type="component" value="Unassembled WGS sequence"/>
</dbReference>
<proteinExistence type="predicted"/>
<reference evidence="1 2" key="1">
    <citation type="journal article" date="2016" name="Mol. Biol. Evol.">
        <title>Comparative Genomics of Early-Diverging Mushroom-Forming Fungi Provides Insights into the Origins of Lignocellulose Decay Capabilities.</title>
        <authorList>
            <person name="Nagy L.G."/>
            <person name="Riley R."/>
            <person name="Tritt A."/>
            <person name="Adam C."/>
            <person name="Daum C."/>
            <person name="Floudas D."/>
            <person name="Sun H."/>
            <person name="Yadav J.S."/>
            <person name="Pangilinan J."/>
            <person name="Larsson K.H."/>
            <person name="Matsuura K."/>
            <person name="Barry K."/>
            <person name="Labutti K."/>
            <person name="Kuo R."/>
            <person name="Ohm R.A."/>
            <person name="Bhattacharya S.S."/>
            <person name="Shirouzu T."/>
            <person name="Yoshinaga Y."/>
            <person name="Martin F.M."/>
            <person name="Grigoriev I.V."/>
            <person name="Hibbett D.S."/>
        </authorList>
    </citation>
    <scope>NUCLEOTIDE SEQUENCE [LARGE SCALE GENOMIC DNA]</scope>
    <source>
        <strain evidence="1 2">CBS 109695</strain>
    </source>
</reference>
<name>A0A165YUB1_9AGAM</name>
<gene>
    <name evidence="1" type="ORF">FIBSPDRAFT_873174</name>
</gene>
<evidence type="ECO:0000313" key="1">
    <source>
        <dbReference type="EMBL" id="KZP09923.1"/>
    </source>
</evidence>
<organism evidence="1 2">
    <name type="scientific">Athelia psychrophila</name>
    <dbReference type="NCBI Taxonomy" id="1759441"/>
    <lineage>
        <taxon>Eukaryota</taxon>
        <taxon>Fungi</taxon>
        <taxon>Dikarya</taxon>
        <taxon>Basidiomycota</taxon>
        <taxon>Agaricomycotina</taxon>
        <taxon>Agaricomycetes</taxon>
        <taxon>Agaricomycetidae</taxon>
        <taxon>Atheliales</taxon>
        <taxon>Atheliaceae</taxon>
        <taxon>Athelia</taxon>
    </lineage>
</organism>
<sequence length="69" mass="7978">MASISVDRHPASPFPFSRSIRRDHYQHHSFLALLSLAPRTMSFSIREEGDDVRLRRSVMKLLVELPTQS</sequence>
<keyword evidence="2" id="KW-1185">Reference proteome</keyword>
<accession>A0A165YUB1</accession>